<feature type="transmembrane region" description="Helical" evidence="10">
    <location>
        <begin position="37"/>
        <end position="55"/>
    </location>
</feature>
<keyword evidence="8 10" id="KW-0472">Membrane</keyword>
<dbReference type="PANTHER" id="PTHR12952">
    <property type="entry name" value="SYS1"/>
    <property type="match status" value="1"/>
</dbReference>
<dbReference type="InParanoid" id="A0A078AZF1"/>
<proteinExistence type="inferred from homology"/>
<evidence type="ECO:0000256" key="10">
    <source>
        <dbReference type="SAM" id="Phobius"/>
    </source>
</evidence>
<evidence type="ECO:0000256" key="1">
    <source>
        <dbReference type="ARBA" id="ARBA00004653"/>
    </source>
</evidence>
<feature type="transmembrane region" description="Helical" evidence="10">
    <location>
        <begin position="61"/>
        <end position="83"/>
    </location>
</feature>
<keyword evidence="4 10" id="KW-0812">Transmembrane</keyword>
<keyword evidence="5" id="KW-0653">Protein transport</keyword>
<keyword evidence="12" id="KW-1185">Reference proteome</keyword>
<evidence type="ECO:0008006" key="13">
    <source>
        <dbReference type="Google" id="ProtNLM"/>
    </source>
</evidence>
<dbReference type="AlphaFoldDB" id="A0A078AZF1"/>
<accession>A0A078AZF1</accession>
<evidence type="ECO:0000256" key="9">
    <source>
        <dbReference type="SAM" id="MobiDB-lite"/>
    </source>
</evidence>
<evidence type="ECO:0000313" key="11">
    <source>
        <dbReference type="EMBL" id="CDW87486.1"/>
    </source>
</evidence>
<dbReference type="GO" id="GO:0043001">
    <property type="term" value="P:Golgi to plasma membrane protein transport"/>
    <property type="evidence" value="ECO:0007669"/>
    <property type="project" value="TreeGrafter"/>
</dbReference>
<name>A0A078AZF1_STYLE</name>
<comment type="subcellular location">
    <subcellularLocation>
        <location evidence="1">Golgi apparatus membrane</location>
        <topology evidence="1">Multi-pass membrane protein</topology>
    </subcellularLocation>
</comment>
<evidence type="ECO:0000256" key="7">
    <source>
        <dbReference type="ARBA" id="ARBA00023034"/>
    </source>
</evidence>
<protein>
    <recommendedName>
        <fullName evidence="13">Transmembrane protein</fullName>
    </recommendedName>
</protein>
<dbReference type="GO" id="GO:0005802">
    <property type="term" value="C:trans-Golgi network"/>
    <property type="evidence" value="ECO:0007669"/>
    <property type="project" value="TreeGrafter"/>
</dbReference>
<dbReference type="GO" id="GO:0005829">
    <property type="term" value="C:cytosol"/>
    <property type="evidence" value="ECO:0007669"/>
    <property type="project" value="GOC"/>
</dbReference>
<evidence type="ECO:0000256" key="6">
    <source>
        <dbReference type="ARBA" id="ARBA00022989"/>
    </source>
</evidence>
<dbReference type="Proteomes" id="UP000039865">
    <property type="component" value="Unassembled WGS sequence"/>
</dbReference>
<evidence type="ECO:0000256" key="4">
    <source>
        <dbReference type="ARBA" id="ARBA00022692"/>
    </source>
</evidence>
<evidence type="ECO:0000256" key="5">
    <source>
        <dbReference type="ARBA" id="ARBA00022927"/>
    </source>
</evidence>
<evidence type="ECO:0000313" key="12">
    <source>
        <dbReference type="Proteomes" id="UP000039865"/>
    </source>
</evidence>
<dbReference type="GO" id="GO:0006895">
    <property type="term" value="P:Golgi to endosome transport"/>
    <property type="evidence" value="ECO:0007669"/>
    <property type="project" value="TreeGrafter"/>
</dbReference>
<evidence type="ECO:0000256" key="3">
    <source>
        <dbReference type="ARBA" id="ARBA00022448"/>
    </source>
</evidence>
<dbReference type="OrthoDB" id="294766at2759"/>
<gene>
    <name evidence="11" type="primary">Contig9396.g473</name>
    <name evidence="11" type="ORF">STYLEM_16591</name>
</gene>
<dbReference type="GO" id="GO:0000139">
    <property type="term" value="C:Golgi membrane"/>
    <property type="evidence" value="ECO:0007669"/>
    <property type="project" value="UniProtKB-SubCell"/>
</dbReference>
<sequence length="143" mass="16455">MDFTLDYSFVTFLANAINILFVILAEAYIVEKANKCLDFTVTIFILHLWVTWYLYKFPTALQWWICHGILVTVTVLAAEFFCLKLETAEIKLSVGHILEKGKEIGKEAAQKILKKDIGQGNNRKNSKNDKKLKKKEKSIDEQV</sequence>
<evidence type="ECO:0000256" key="2">
    <source>
        <dbReference type="ARBA" id="ARBA00008160"/>
    </source>
</evidence>
<dbReference type="Pfam" id="PF09801">
    <property type="entry name" value="SYS1"/>
    <property type="match status" value="1"/>
</dbReference>
<keyword evidence="7" id="KW-0333">Golgi apparatus</keyword>
<feature type="transmembrane region" description="Helical" evidence="10">
    <location>
        <begin position="12"/>
        <end position="30"/>
    </location>
</feature>
<dbReference type="FunCoup" id="A0A078AZF1">
    <property type="interactions" value="163"/>
</dbReference>
<dbReference type="InterPro" id="IPR019185">
    <property type="entry name" value="Integral_membrane_SYS1-rel"/>
</dbReference>
<evidence type="ECO:0000256" key="8">
    <source>
        <dbReference type="ARBA" id="ARBA00023136"/>
    </source>
</evidence>
<dbReference type="GO" id="GO:0034067">
    <property type="term" value="P:protein localization to Golgi apparatus"/>
    <property type="evidence" value="ECO:0007669"/>
    <property type="project" value="TreeGrafter"/>
</dbReference>
<dbReference type="EMBL" id="CCKQ01015658">
    <property type="protein sequence ID" value="CDW87486.1"/>
    <property type="molecule type" value="Genomic_DNA"/>
</dbReference>
<organism evidence="11 12">
    <name type="scientific">Stylonychia lemnae</name>
    <name type="common">Ciliate</name>
    <dbReference type="NCBI Taxonomy" id="5949"/>
    <lineage>
        <taxon>Eukaryota</taxon>
        <taxon>Sar</taxon>
        <taxon>Alveolata</taxon>
        <taxon>Ciliophora</taxon>
        <taxon>Intramacronucleata</taxon>
        <taxon>Spirotrichea</taxon>
        <taxon>Stichotrichia</taxon>
        <taxon>Sporadotrichida</taxon>
        <taxon>Oxytrichidae</taxon>
        <taxon>Stylonychinae</taxon>
        <taxon>Stylonychia</taxon>
    </lineage>
</organism>
<comment type="similarity">
    <text evidence="2">Belongs to the SYS1 family.</text>
</comment>
<keyword evidence="6 10" id="KW-1133">Transmembrane helix</keyword>
<dbReference type="PANTHER" id="PTHR12952:SF0">
    <property type="entry name" value="PROTEIN SYS1 HOMOLOG"/>
    <property type="match status" value="1"/>
</dbReference>
<feature type="region of interest" description="Disordered" evidence="9">
    <location>
        <begin position="115"/>
        <end position="143"/>
    </location>
</feature>
<keyword evidence="3" id="KW-0813">Transport</keyword>
<reference evidence="11 12" key="1">
    <citation type="submission" date="2014-06" db="EMBL/GenBank/DDBJ databases">
        <authorList>
            <person name="Swart Estienne"/>
        </authorList>
    </citation>
    <scope>NUCLEOTIDE SEQUENCE [LARGE SCALE GENOMIC DNA]</scope>
    <source>
        <strain evidence="11 12">130c</strain>
    </source>
</reference>